<protein>
    <submittedName>
        <fullName evidence="2">Uncharacterized protein</fullName>
    </submittedName>
</protein>
<accession>A0A7D4I3H2</accession>
<evidence type="ECO:0000313" key="3">
    <source>
        <dbReference type="Proteomes" id="UP000500970"/>
    </source>
</evidence>
<proteinExistence type="predicted"/>
<reference evidence="2 3" key="1">
    <citation type="submission" date="2020-05" db="EMBL/GenBank/DDBJ databases">
        <title>FDA dAtabase for Regulatory Grade micrObial Sequences (FDA-ARGOS): Supporting development and validation of Infectious Disease Dx tests.</title>
        <authorList>
            <person name="Sproer C."/>
            <person name="Gronow S."/>
            <person name="Severitt S."/>
            <person name="Schroder I."/>
            <person name="Tallon L."/>
            <person name="Sadzewicz L."/>
            <person name="Zhao X."/>
            <person name="Vavikolanu K."/>
            <person name="Mehta A."/>
            <person name="Aluvathingal J."/>
            <person name="Nadendla S."/>
            <person name="Myers T."/>
            <person name="Yan Y."/>
            <person name="Sichtig H."/>
        </authorList>
    </citation>
    <scope>NUCLEOTIDE SEQUENCE [LARGE SCALE GENOMIC DNA]</scope>
    <source>
        <strain evidence="2 3">FDAARGOS_790</strain>
    </source>
</reference>
<dbReference type="AlphaFoldDB" id="A0A7D4I3H2"/>
<feature type="coiled-coil region" evidence="1">
    <location>
        <begin position="21"/>
        <end position="48"/>
    </location>
</feature>
<dbReference type="KEGG" id="apes:FOC84_27730"/>
<dbReference type="EMBL" id="CP053985">
    <property type="protein sequence ID" value="QKH38518.1"/>
    <property type="molecule type" value="Genomic_DNA"/>
</dbReference>
<sequence>MTIEDVAADLRSSGAEFVMALQTTKEIKRQAFERLDKASRELARLLRGAEQLPRNIINDLYITAKILENEAPYSQDSALVSQMAGTLYMTFDLILLGESHEDRLPGIPRVR</sequence>
<evidence type="ECO:0000313" key="2">
    <source>
        <dbReference type="EMBL" id="QKH38518.1"/>
    </source>
</evidence>
<keyword evidence="1" id="KW-0175">Coiled coil</keyword>
<evidence type="ECO:0000256" key="1">
    <source>
        <dbReference type="SAM" id="Coils"/>
    </source>
</evidence>
<dbReference type="RefSeq" id="WP_173147930.1">
    <property type="nucleotide sequence ID" value="NZ_CP053985.1"/>
</dbReference>
<keyword evidence="3" id="KW-1185">Reference proteome</keyword>
<organism evidence="2 3">
    <name type="scientific">Achromobacter pestifer</name>
    <dbReference type="NCBI Taxonomy" id="1353889"/>
    <lineage>
        <taxon>Bacteria</taxon>
        <taxon>Pseudomonadati</taxon>
        <taxon>Pseudomonadota</taxon>
        <taxon>Betaproteobacteria</taxon>
        <taxon>Burkholderiales</taxon>
        <taxon>Alcaligenaceae</taxon>
        <taxon>Achromobacter</taxon>
    </lineage>
</organism>
<dbReference type="Proteomes" id="UP000500970">
    <property type="component" value="Chromosome"/>
</dbReference>
<name>A0A7D4I3H2_9BURK</name>
<gene>
    <name evidence="2" type="ORF">FOC84_27730</name>
</gene>